<dbReference type="OrthoDB" id="9774011at2"/>
<evidence type="ECO:0000313" key="7">
    <source>
        <dbReference type="Proteomes" id="UP000005324"/>
    </source>
</evidence>
<dbReference type="SUPFAM" id="SSF53850">
    <property type="entry name" value="Periplasmic binding protein-like II"/>
    <property type="match status" value="1"/>
</dbReference>
<dbReference type="GO" id="GO:0003677">
    <property type="term" value="F:DNA binding"/>
    <property type="evidence" value="ECO:0007669"/>
    <property type="project" value="UniProtKB-KW"/>
</dbReference>
<keyword evidence="7" id="KW-1185">Reference proteome</keyword>
<keyword evidence="4" id="KW-0804">Transcription</keyword>
<dbReference type="Pfam" id="PF00126">
    <property type="entry name" value="HTH_1"/>
    <property type="match status" value="1"/>
</dbReference>
<sequence length="301" mass="32386">MSRDIRSLDLNLLKALDALLEERSVTRAAARLGLTQPAVSGMLTRLREAFGDPLFIRTQRGIVPTPRAQALAVPLRQALSGIETLLRPEAFDPARADFTLGIAATDYALRAILVPFVAALRIRAPGLRVAVLPVQAARLPEQLERGELHLALVTPESLPPGLRVRRLFEERYVCALRAGHPAAAAPLDLDRFCALDHALVSLSGGGFEGATDAALARLGRARRVALSVTSFLALVEILRESDLVALLPARLVAGQAGLALRPPPLEVPGFTKLAAWHERTQRDPGHRWARALLAEVCAGLG</sequence>
<evidence type="ECO:0000256" key="2">
    <source>
        <dbReference type="ARBA" id="ARBA00023015"/>
    </source>
</evidence>
<dbReference type="HOGENOM" id="CLU_039613_39_3_5"/>
<dbReference type="AlphaFoldDB" id="D5RMA5"/>
<dbReference type="EMBL" id="ADVL01000355">
    <property type="protein sequence ID" value="EFH11567.1"/>
    <property type="molecule type" value="Genomic_DNA"/>
</dbReference>
<protein>
    <submittedName>
        <fullName evidence="6">LysR substrate binding domain protein</fullName>
    </submittedName>
</protein>
<dbReference type="SUPFAM" id="SSF46785">
    <property type="entry name" value="Winged helix' DNA-binding domain"/>
    <property type="match status" value="1"/>
</dbReference>
<dbReference type="Gene3D" id="3.40.190.10">
    <property type="entry name" value="Periplasmic binding protein-like II"/>
    <property type="match status" value="2"/>
</dbReference>
<dbReference type="InterPro" id="IPR036388">
    <property type="entry name" value="WH-like_DNA-bd_sf"/>
</dbReference>
<evidence type="ECO:0000259" key="5">
    <source>
        <dbReference type="PROSITE" id="PS50931"/>
    </source>
</evidence>
<dbReference type="Proteomes" id="UP000005324">
    <property type="component" value="Unassembled WGS sequence"/>
</dbReference>
<dbReference type="PANTHER" id="PTHR30118">
    <property type="entry name" value="HTH-TYPE TRANSCRIPTIONAL REGULATOR LEUO-RELATED"/>
    <property type="match status" value="1"/>
</dbReference>
<dbReference type="RefSeq" id="WP_007004633.1">
    <property type="nucleotide sequence ID" value="NZ_GG770779.1"/>
</dbReference>
<evidence type="ECO:0000256" key="3">
    <source>
        <dbReference type="ARBA" id="ARBA00023125"/>
    </source>
</evidence>
<comment type="similarity">
    <text evidence="1">Belongs to the LysR transcriptional regulatory family.</text>
</comment>
<gene>
    <name evidence="6" type="primary">lysR2</name>
    <name evidence="6" type="ORF">HMPREF0731_2216</name>
</gene>
<reference evidence="6 7" key="1">
    <citation type="submission" date="2010-04" db="EMBL/GenBank/DDBJ databases">
        <authorList>
            <person name="Qin X."/>
            <person name="Bachman B."/>
            <person name="Battles P."/>
            <person name="Bell A."/>
            <person name="Bess C."/>
            <person name="Bickham C."/>
            <person name="Chaboub L."/>
            <person name="Chen D."/>
            <person name="Coyle M."/>
            <person name="Deiros D.R."/>
            <person name="Dinh H."/>
            <person name="Forbes L."/>
            <person name="Fowler G."/>
            <person name="Francisco L."/>
            <person name="Fu Q."/>
            <person name="Gubbala S."/>
            <person name="Hale W."/>
            <person name="Han Y."/>
            <person name="Hemphill L."/>
            <person name="Highlander S.K."/>
            <person name="Hirani K."/>
            <person name="Hogues M."/>
            <person name="Jackson L."/>
            <person name="Jakkamsetti A."/>
            <person name="Javaid M."/>
            <person name="Jiang H."/>
            <person name="Korchina V."/>
            <person name="Kovar C."/>
            <person name="Lara F."/>
            <person name="Lee S."/>
            <person name="Mata R."/>
            <person name="Mathew T."/>
            <person name="Moen C."/>
            <person name="Morales K."/>
            <person name="Munidasa M."/>
            <person name="Nazareth L."/>
            <person name="Ngo R."/>
            <person name="Nguyen L."/>
            <person name="Okwuonu G."/>
            <person name="Ongeri F."/>
            <person name="Patil S."/>
            <person name="Petrosino J."/>
            <person name="Pham C."/>
            <person name="Pham P."/>
            <person name="Pu L.-L."/>
            <person name="Puazo M."/>
            <person name="Raj R."/>
            <person name="Reid J."/>
            <person name="Rouhana J."/>
            <person name="Saada N."/>
            <person name="Shang Y."/>
            <person name="Simmons D."/>
            <person name="Thornton R."/>
            <person name="Warren J."/>
            <person name="Weissenberger G."/>
            <person name="Zhang J."/>
            <person name="Zhang L."/>
            <person name="Zhou C."/>
            <person name="Zhu D."/>
            <person name="Muzny D."/>
            <person name="Worley K."/>
            <person name="Gibbs R."/>
        </authorList>
    </citation>
    <scope>NUCLEOTIDE SEQUENCE [LARGE SCALE GENOMIC DNA]</scope>
    <source>
        <strain evidence="6 7">ATCC 49957</strain>
    </source>
</reference>
<dbReference type="InterPro" id="IPR000847">
    <property type="entry name" value="LysR_HTH_N"/>
</dbReference>
<keyword evidence="3" id="KW-0238">DNA-binding</keyword>
<evidence type="ECO:0000256" key="4">
    <source>
        <dbReference type="ARBA" id="ARBA00023163"/>
    </source>
</evidence>
<dbReference type="PRINTS" id="PR00039">
    <property type="entry name" value="HTHLYSR"/>
</dbReference>
<dbReference type="InterPro" id="IPR050389">
    <property type="entry name" value="LysR-type_TF"/>
</dbReference>
<evidence type="ECO:0000256" key="1">
    <source>
        <dbReference type="ARBA" id="ARBA00009437"/>
    </source>
</evidence>
<accession>D5RMA5</accession>
<keyword evidence="2" id="KW-0805">Transcription regulation</keyword>
<dbReference type="PROSITE" id="PS50931">
    <property type="entry name" value="HTH_LYSR"/>
    <property type="match status" value="1"/>
</dbReference>
<dbReference type="Pfam" id="PF03466">
    <property type="entry name" value="LysR_substrate"/>
    <property type="match status" value="1"/>
</dbReference>
<comment type="caution">
    <text evidence="6">The sequence shown here is derived from an EMBL/GenBank/DDBJ whole genome shotgun (WGS) entry which is preliminary data.</text>
</comment>
<name>D5RMA5_9PROT</name>
<evidence type="ECO:0000313" key="6">
    <source>
        <dbReference type="EMBL" id="EFH11567.1"/>
    </source>
</evidence>
<dbReference type="PANTHER" id="PTHR30118:SF15">
    <property type="entry name" value="TRANSCRIPTIONAL REGULATORY PROTEIN"/>
    <property type="match status" value="1"/>
</dbReference>
<dbReference type="InterPro" id="IPR036390">
    <property type="entry name" value="WH_DNA-bd_sf"/>
</dbReference>
<feature type="domain" description="HTH lysR-type" evidence="5">
    <location>
        <begin position="8"/>
        <end position="65"/>
    </location>
</feature>
<dbReference type="Gene3D" id="1.10.10.10">
    <property type="entry name" value="Winged helix-like DNA-binding domain superfamily/Winged helix DNA-binding domain"/>
    <property type="match status" value="1"/>
</dbReference>
<organism evidence="6 7">
    <name type="scientific">Pseudoroseomonas cervicalis ATCC 49957</name>
    <dbReference type="NCBI Taxonomy" id="525371"/>
    <lineage>
        <taxon>Bacteria</taxon>
        <taxon>Pseudomonadati</taxon>
        <taxon>Pseudomonadota</taxon>
        <taxon>Alphaproteobacteria</taxon>
        <taxon>Acetobacterales</taxon>
        <taxon>Roseomonadaceae</taxon>
        <taxon>Roseomonas</taxon>
    </lineage>
</organism>
<dbReference type="InterPro" id="IPR005119">
    <property type="entry name" value="LysR_subst-bd"/>
</dbReference>
<proteinExistence type="inferred from homology"/>
<dbReference type="GO" id="GO:0003700">
    <property type="term" value="F:DNA-binding transcription factor activity"/>
    <property type="evidence" value="ECO:0007669"/>
    <property type="project" value="InterPro"/>
</dbReference>